<keyword evidence="6" id="KW-1185">Reference proteome</keyword>
<feature type="transmembrane region" description="Helical" evidence="1">
    <location>
        <begin position="184"/>
        <end position="202"/>
    </location>
</feature>
<reference evidence="6" key="1">
    <citation type="submission" date="2010-05" db="EMBL/GenBank/DDBJ databases">
        <title>Complete sequence of Methylotenera sp. 301.</title>
        <authorList>
            <person name="Lucas S."/>
            <person name="Copeland A."/>
            <person name="Lapidus A."/>
            <person name="Cheng J.-F."/>
            <person name="Bruce D."/>
            <person name="Goodwin L."/>
            <person name="Pitluck S."/>
            <person name="Clum A."/>
            <person name="Land M."/>
            <person name="Hauser L."/>
            <person name="Kyrpides N."/>
            <person name="Ivanova N."/>
            <person name="Chistoservova L."/>
            <person name="Kalyuzhnaya M."/>
            <person name="Woyke T."/>
        </authorList>
    </citation>
    <scope>NUCLEOTIDE SEQUENCE [LARGE SCALE GENOMIC DNA]</scope>
    <source>
        <strain evidence="6">301</strain>
    </source>
</reference>
<dbReference type="SUPFAM" id="SSF55073">
    <property type="entry name" value="Nucleotide cyclase"/>
    <property type="match status" value="1"/>
</dbReference>
<feature type="domain" description="PAC" evidence="2">
    <location>
        <begin position="357"/>
        <end position="409"/>
    </location>
</feature>
<dbReference type="PANTHER" id="PTHR44757">
    <property type="entry name" value="DIGUANYLATE CYCLASE DGCP"/>
    <property type="match status" value="1"/>
</dbReference>
<dbReference type="InterPro" id="IPR000014">
    <property type="entry name" value="PAS"/>
</dbReference>
<dbReference type="RefSeq" id="WP_013148770.1">
    <property type="nucleotide sequence ID" value="NC_014207.1"/>
</dbReference>
<dbReference type="OrthoDB" id="9813903at2"/>
<evidence type="ECO:0000259" key="3">
    <source>
        <dbReference type="PROSITE" id="PS50883"/>
    </source>
</evidence>
<dbReference type="InterPro" id="IPR001633">
    <property type="entry name" value="EAL_dom"/>
</dbReference>
<feature type="transmembrane region" description="Helical" evidence="1">
    <location>
        <begin position="41"/>
        <end position="64"/>
    </location>
</feature>
<dbReference type="Gene3D" id="3.30.70.270">
    <property type="match status" value="1"/>
</dbReference>
<dbReference type="Proteomes" id="UP000000383">
    <property type="component" value="Chromosome"/>
</dbReference>
<dbReference type="InterPro" id="IPR043128">
    <property type="entry name" value="Rev_trsase/Diguanyl_cyclase"/>
</dbReference>
<feature type="transmembrane region" description="Helical" evidence="1">
    <location>
        <begin position="12"/>
        <end position="29"/>
    </location>
</feature>
<dbReference type="HOGENOM" id="CLU_000445_70_49_4"/>
<dbReference type="NCBIfam" id="TIGR00254">
    <property type="entry name" value="GGDEF"/>
    <property type="match status" value="1"/>
</dbReference>
<dbReference type="CDD" id="cd01948">
    <property type="entry name" value="EAL"/>
    <property type="match status" value="1"/>
</dbReference>
<dbReference type="NCBIfam" id="TIGR00229">
    <property type="entry name" value="sensory_box"/>
    <property type="match status" value="1"/>
</dbReference>
<keyword evidence="1" id="KW-0812">Transmembrane</keyword>
<dbReference type="InterPro" id="IPR000160">
    <property type="entry name" value="GGDEF_dom"/>
</dbReference>
<dbReference type="eggNOG" id="COG2202">
    <property type="taxonomic scope" value="Bacteria"/>
</dbReference>
<dbReference type="EMBL" id="CP002056">
    <property type="protein sequence ID" value="ADI30461.1"/>
    <property type="molecule type" value="Genomic_DNA"/>
</dbReference>
<dbReference type="CDD" id="cd00130">
    <property type="entry name" value="PAS"/>
    <property type="match status" value="1"/>
</dbReference>
<protein>
    <submittedName>
        <fullName evidence="5">Diguanylate cyclase/phosphodiesterase with PAS/PAC sensor(S)</fullName>
    </submittedName>
</protein>
<dbReference type="InterPro" id="IPR013656">
    <property type="entry name" value="PAS_4"/>
</dbReference>
<dbReference type="InterPro" id="IPR035919">
    <property type="entry name" value="EAL_sf"/>
</dbReference>
<evidence type="ECO:0000313" key="5">
    <source>
        <dbReference type="EMBL" id="ADI30461.1"/>
    </source>
</evidence>
<dbReference type="InterPro" id="IPR035965">
    <property type="entry name" value="PAS-like_dom_sf"/>
</dbReference>
<dbReference type="SMART" id="SM00267">
    <property type="entry name" value="GGDEF"/>
    <property type="match status" value="1"/>
</dbReference>
<dbReference type="PROSITE" id="PS50887">
    <property type="entry name" value="GGDEF"/>
    <property type="match status" value="1"/>
</dbReference>
<dbReference type="CDD" id="cd01949">
    <property type="entry name" value="GGDEF"/>
    <property type="match status" value="1"/>
</dbReference>
<dbReference type="AlphaFoldDB" id="D7DKL5"/>
<evidence type="ECO:0000313" key="6">
    <source>
        <dbReference type="Proteomes" id="UP000000383"/>
    </source>
</evidence>
<name>D7DKL5_METV0</name>
<dbReference type="STRING" id="666681.M301_2092"/>
<dbReference type="SMART" id="SM00052">
    <property type="entry name" value="EAL"/>
    <property type="match status" value="1"/>
</dbReference>
<evidence type="ECO:0000259" key="2">
    <source>
        <dbReference type="PROSITE" id="PS50113"/>
    </source>
</evidence>
<reference evidence="5 6" key="2">
    <citation type="journal article" date="2011" name="J. Bacteriol.">
        <title>Genomes of three methylotrophs from a single niche uncover genetic and metabolic divergence of Methylophilaceae.</title>
        <authorList>
            <person name="Lapidus A."/>
            <person name="Clum A."/>
            <person name="Labutti K."/>
            <person name="Kaluzhnaya M.G."/>
            <person name="Lim S."/>
            <person name="Beck D.A."/>
            <person name="Glavina Del Rio T."/>
            <person name="Nolan M."/>
            <person name="Mavromatis K."/>
            <person name="Huntemann M."/>
            <person name="Lucas S."/>
            <person name="Lidstrom M.E."/>
            <person name="Ivanova N."/>
            <person name="Chistoserdova L."/>
        </authorList>
    </citation>
    <scope>NUCLEOTIDE SEQUENCE [LARGE SCALE GENOMIC DNA]</scope>
    <source>
        <strain evidence="5 6">301</strain>
    </source>
</reference>
<dbReference type="Pfam" id="PF08448">
    <property type="entry name" value="PAS_4"/>
    <property type="match status" value="1"/>
</dbReference>
<dbReference type="InterPro" id="IPR052155">
    <property type="entry name" value="Biofilm_reg_signaling"/>
</dbReference>
<dbReference type="GO" id="GO:0003824">
    <property type="term" value="F:catalytic activity"/>
    <property type="evidence" value="ECO:0007669"/>
    <property type="project" value="UniProtKB-ARBA"/>
</dbReference>
<keyword evidence="1" id="KW-0472">Membrane</keyword>
<dbReference type="Gene3D" id="3.30.450.20">
    <property type="entry name" value="PAS domain"/>
    <property type="match status" value="1"/>
</dbReference>
<dbReference type="InterPro" id="IPR029787">
    <property type="entry name" value="Nucleotide_cyclase"/>
</dbReference>
<keyword evidence="1" id="KW-1133">Transmembrane helix</keyword>
<dbReference type="Pfam" id="PF17159">
    <property type="entry name" value="MASE3"/>
    <property type="match status" value="1"/>
</dbReference>
<dbReference type="Gene3D" id="3.20.20.450">
    <property type="entry name" value="EAL domain"/>
    <property type="match status" value="1"/>
</dbReference>
<feature type="transmembrane region" description="Helical" evidence="1">
    <location>
        <begin position="145"/>
        <end position="164"/>
    </location>
</feature>
<evidence type="ECO:0000259" key="4">
    <source>
        <dbReference type="PROSITE" id="PS50887"/>
    </source>
</evidence>
<dbReference type="SUPFAM" id="SSF55785">
    <property type="entry name" value="PYP-like sensor domain (PAS domain)"/>
    <property type="match status" value="1"/>
</dbReference>
<dbReference type="InterPro" id="IPR000700">
    <property type="entry name" value="PAS-assoc_C"/>
</dbReference>
<dbReference type="Pfam" id="PF00990">
    <property type="entry name" value="GGDEF"/>
    <property type="match status" value="1"/>
</dbReference>
<dbReference type="PANTHER" id="PTHR44757:SF2">
    <property type="entry name" value="BIOFILM ARCHITECTURE MAINTENANCE PROTEIN MBAA"/>
    <property type="match status" value="1"/>
</dbReference>
<evidence type="ECO:0000256" key="1">
    <source>
        <dbReference type="SAM" id="Phobius"/>
    </source>
</evidence>
<dbReference type="PROSITE" id="PS50883">
    <property type="entry name" value="EAL"/>
    <property type="match status" value="1"/>
</dbReference>
<dbReference type="SUPFAM" id="SSF141868">
    <property type="entry name" value="EAL domain-like"/>
    <property type="match status" value="1"/>
</dbReference>
<dbReference type="eggNOG" id="COG5001">
    <property type="taxonomic scope" value="Bacteria"/>
</dbReference>
<dbReference type="PROSITE" id="PS50113">
    <property type="entry name" value="PAC"/>
    <property type="match status" value="1"/>
</dbReference>
<dbReference type="Pfam" id="PF00563">
    <property type="entry name" value="EAL"/>
    <property type="match status" value="1"/>
</dbReference>
<dbReference type="FunFam" id="3.30.70.270:FF:000001">
    <property type="entry name" value="Diguanylate cyclase domain protein"/>
    <property type="match status" value="1"/>
</dbReference>
<feature type="domain" description="GGDEF" evidence="4">
    <location>
        <begin position="441"/>
        <end position="574"/>
    </location>
</feature>
<feature type="transmembrane region" description="Helical" evidence="1">
    <location>
        <begin position="76"/>
        <end position="95"/>
    </location>
</feature>
<dbReference type="InterPro" id="IPR033425">
    <property type="entry name" value="MASE3"/>
</dbReference>
<accession>D7DKL5</accession>
<sequence>MAKQSKVSEKLINASIASMAILFIILWLMPQPPSMSQIKFMPLWIHITCEMFSIMVAMFVFGVTWNSYKVERDSNLIILACGLLSVGLIDFLHLLSFTGMPDFITPSGPEKTINFWLVARLIAAITLLTVAVNPWQPFQKKSSPYIFIGISLSVTFLTAWLGIYHQDLWPRTFVEGSGLTAFKIGSEYIISGLLSIAAFLFYKSTRQEKMPRYDIYSLFGASCVTILSELSFVNFHSFTDIFQLLGHLYKISAYLLIYRVVFISSVRAPFESLEAFKEKLLVSESMLQSVIDNVPVRVFWKDRELRFLGANKLFLKDVGLSHINEIVGKKSEDLFTEYNELYSQDDYTVIRTGNSKLNYEVPFKKVNGESGWLQTSKVPLKDTDTCVIGILVTFTDITERKKAEQTIEFQANYDALTQLPNRRYFNIRLEHEVKSAVLNGKKFALALLDIDNFKEVNDTLGHSAGDELLKQVAQRLINSVRDIDTVSRLGGDEFTIIISNLKDNNTAEVVAQKLLKALSEPFKLEENKIFLTVSIGLTIYPDDTNLSEDMLKNSDQAMYQAKLQGRNRHSYFTSDMQVAAQNRLQLTNELRVAIEEKQFSLVYQPIVELSTGFIHKAEALIRWQHPKRGAISPIEFIPIAEITGLIVEIGDWVFYEACNQVKCWRNILAHNFQISINKSPVQFTHKRQGFKEWFDFLRELDLPGESIVIEITEGLVLNADASIKNLLMKYSEANIGISLDDFGTGYSSLTYLKKYDIDYIKIDRSFISNISSGSEDLTLCETMIEMAHKLGIKVIAEGIETEEQLELLISAGCDYGQGYWFSKPLAPKEFENYFMKRNKNFIDSTH</sequence>
<feature type="transmembrane region" description="Helical" evidence="1">
    <location>
        <begin position="115"/>
        <end position="133"/>
    </location>
</feature>
<dbReference type="KEGG" id="meh:M301_2092"/>
<organism evidence="5 6">
    <name type="scientific">Methylotenera versatilis (strain 301)</name>
    <dbReference type="NCBI Taxonomy" id="666681"/>
    <lineage>
        <taxon>Bacteria</taxon>
        <taxon>Pseudomonadati</taxon>
        <taxon>Pseudomonadota</taxon>
        <taxon>Betaproteobacteria</taxon>
        <taxon>Nitrosomonadales</taxon>
        <taxon>Methylophilaceae</taxon>
        <taxon>Methylotenera</taxon>
    </lineage>
</organism>
<feature type="domain" description="EAL" evidence="3">
    <location>
        <begin position="583"/>
        <end position="838"/>
    </location>
</feature>
<gene>
    <name evidence="5" type="ordered locus">M301_2092</name>
</gene>
<feature type="transmembrane region" description="Helical" evidence="1">
    <location>
        <begin position="214"/>
        <end position="233"/>
    </location>
</feature>
<proteinExistence type="predicted"/>